<dbReference type="AlphaFoldDB" id="A0ABD1FDP8"/>
<reference evidence="1 2" key="1">
    <citation type="submission" date="2024-05" db="EMBL/GenBank/DDBJ databases">
        <title>Genetic variation in Jamaican populations of the coffee berry borer (Hypothenemus hampei).</title>
        <authorList>
            <person name="Errbii M."/>
            <person name="Myrie A."/>
        </authorList>
    </citation>
    <scope>NUCLEOTIDE SEQUENCE [LARGE SCALE GENOMIC DNA]</scope>
    <source>
        <strain evidence="1">JA-Hopewell-2020-01-JO</strain>
        <tissue evidence="1">Whole body</tissue>
    </source>
</reference>
<gene>
    <name evidence="1" type="ORF">ABEB36_001161</name>
</gene>
<keyword evidence="2" id="KW-1185">Reference proteome</keyword>
<sequence>MTGPRWDGHQTHLDIKRGPLNIPDFGPCDSTLFLLLERVLVEIMTSTFKRKQKRYFDDKSSMMVAECRFVYTRWAFYLFENLEATQEAVKQRQNDLVDVIEFLNTLTVGQDVTIPLEVFIIYEAAVIKIEFPLNVYFLRAEVCIVYLFEKFAPSQEGPST</sequence>
<proteinExistence type="predicted"/>
<accession>A0ABD1FDP8</accession>
<dbReference type="Proteomes" id="UP001566132">
    <property type="component" value="Unassembled WGS sequence"/>
</dbReference>
<name>A0ABD1FDP8_HYPHA</name>
<comment type="caution">
    <text evidence="1">The sequence shown here is derived from an EMBL/GenBank/DDBJ whole genome shotgun (WGS) entry which is preliminary data.</text>
</comment>
<protein>
    <submittedName>
        <fullName evidence="1">Uncharacterized protein</fullName>
    </submittedName>
</protein>
<dbReference type="EMBL" id="JBDJPC010000001">
    <property type="protein sequence ID" value="KAL1517392.1"/>
    <property type="molecule type" value="Genomic_DNA"/>
</dbReference>
<evidence type="ECO:0000313" key="2">
    <source>
        <dbReference type="Proteomes" id="UP001566132"/>
    </source>
</evidence>
<organism evidence="1 2">
    <name type="scientific">Hypothenemus hampei</name>
    <name type="common">Coffee berry borer</name>
    <dbReference type="NCBI Taxonomy" id="57062"/>
    <lineage>
        <taxon>Eukaryota</taxon>
        <taxon>Metazoa</taxon>
        <taxon>Ecdysozoa</taxon>
        <taxon>Arthropoda</taxon>
        <taxon>Hexapoda</taxon>
        <taxon>Insecta</taxon>
        <taxon>Pterygota</taxon>
        <taxon>Neoptera</taxon>
        <taxon>Endopterygota</taxon>
        <taxon>Coleoptera</taxon>
        <taxon>Polyphaga</taxon>
        <taxon>Cucujiformia</taxon>
        <taxon>Curculionidae</taxon>
        <taxon>Scolytinae</taxon>
        <taxon>Hypothenemus</taxon>
    </lineage>
</organism>
<evidence type="ECO:0000313" key="1">
    <source>
        <dbReference type="EMBL" id="KAL1517392.1"/>
    </source>
</evidence>